<reference evidence="4" key="1">
    <citation type="submission" date="2013-08" db="EMBL/GenBank/DDBJ databases">
        <authorList>
            <person name="Mendez C."/>
            <person name="Richter M."/>
            <person name="Ferrer M."/>
            <person name="Sanchez J."/>
        </authorList>
    </citation>
    <scope>NUCLEOTIDE SEQUENCE</scope>
</reference>
<evidence type="ECO:0000256" key="2">
    <source>
        <dbReference type="ARBA" id="ARBA00022679"/>
    </source>
</evidence>
<evidence type="ECO:0000256" key="3">
    <source>
        <dbReference type="ARBA" id="ARBA00022898"/>
    </source>
</evidence>
<protein>
    <submittedName>
        <fullName evidence="4">Cys/Met metabolism, pyridoxal phosphate-dependent enzyme</fullName>
    </submittedName>
</protein>
<reference evidence="4" key="2">
    <citation type="journal article" date="2014" name="ISME J.">
        <title>Microbial stratification in low pH oxic and suboxic macroscopic growths along an acid mine drainage.</title>
        <authorList>
            <person name="Mendez-Garcia C."/>
            <person name="Mesa V."/>
            <person name="Sprenger R.R."/>
            <person name="Richter M."/>
            <person name="Diez M.S."/>
            <person name="Solano J."/>
            <person name="Bargiela R."/>
            <person name="Golyshina O.V."/>
            <person name="Manteca A."/>
            <person name="Ramos J.L."/>
            <person name="Gallego J.R."/>
            <person name="Llorente I."/>
            <person name="Martins Dos Santos V.A."/>
            <person name="Jensen O.N."/>
            <person name="Pelaez A.I."/>
            <person name="Sanchez J."/>
            <person name="Ferrer M."/>
        </authorList>
    </citation>
    <scope>NUCLEOTIDE SEQUENCE</scope>
</reference>
<dbReference type="GO" id="GO:0006535">
    <property type="term" value="P:cysteine biosynthetic process from serine"/>
    <property type="evidence" value="ECO:0007669"/>
    <property type="project" value="TreeGrafter"/>
</dbReference>
<keyword evidence="3" id="KW-0663">Pyridoxal phosphate</keyword>
<dbReference type="InterPro" id="IPR015421">
    <property type="entry name" value="PyrdxlP-dep_Trfase_major"/>
</dbReference>
<dbReference type="PANTHER" id="PTHR43797">
    <property type="entry name" value="HOMOCYSTEINE/CYSTEINE SYNTHASE"/>
    <property type="match status" value="1"/>
</dbReference>
<accession>T0ZN56</accession>
<keyword evidence="2" id="KW-0808">Transferase</keyword>
<name>T0ZN56_9ZZZZ</name>
<evidence type="ECO:0000313" key="4">
    <source>
        <dbReference type="EMBL" id="EQD30134.1"/>
    </source>
</evidence>
<sequence>MKSAIDPLPSPTYHYETLQVHAGQEPAPGTHARAVPIYQTTSYTFVNTDHGARLFALEELGNIYTRIMNPTTDVFEKRVAALEGGIAALAT</sequence>
<dbReference type="GO" id="GO:0030170">
    <property type="term" value="F:pyridoxal phosphate binding"/>
    <property type="evidence" value="ECO:0007669"/>
    <property type="project" value="InterPro"/>
</dbReference>
<organism evidence="4">
    <name type="scientific">mine drainage metagenome</name>
    <dbReference type="NCBI Taxonomy" id="410659"/>
    <lineage>
        <taxon>unclassified sequences</taxon>
        <taxon>metagenomes</taxon>
        <taxon>ecological metagenomes</taxon>
    </lineage>
</organism>
<proteinExistence type="predicted"/>
<dbReference type="AlphaFoldDB" id="T0ZN56"/>
<dbReference type="GO" id="GO:0019346">
    <property type="term" value="P:transsulfuration"/>
    <property type="evidence" value="ECO:0007669"/>
    <property type="project" value="InterPro"/>
</dbReference>
<dbReference type="Pfam" id="PF01053">
    <property type="entry name" value="Cys_Met_Meta_PP"/>
    <property type="match status" value="1"/>
</dbReference>
<dbReference type="GO" id="GO:0003961">
    <property type="term" value="F:O-acetylhomoserine aminocarboxypropyltransferase activity"/>
    <property type="evidence" value="ECO:0007669"/>
    <property type="project" value="TreeGrafter"/>
</dbReference>
<dbReference type="InterPro" id="IPR006235">
    <property type="entry name" value="OAc-hSer/O-AcSer_sulfhydrylase"/>
</dbReference>
<dbReference type="EMBL" id="AUZZ01010347">
    <property type="protein sequence ID" value="EQD30134.1"/>
    <property type="molecule type" value="Genomic_DNA"/>
</dbReference>
<dbReference type="GO" id="GO:0004124">
    <property type="term" value="F:cysteine synthase activity"/>
    <property type="evidence" value="ECO:0007669"/>
    <property type="project" value="TreeGrafter"/>
</dbReference>
<feature type="non-terminal residue" evidence="4">
    <location>
        <position position="91"/>
    </location>
</feature>
<dbReference type="GO" id="GO:0071269">
    <property type="term" value="P:L-homocysteine biosynthetic process"/>
    <property type="evidence" value="ECO:0007669"/>
    <property type="project" value="TreeGrafter"/>
</dbReference>
<comment type="caution">
    <text evidence="4">The sequence shown here is derived from an EMBL/GenBank/DDBJ whole genome shotgun (WGS) entry which is preliminary data.</text>
</comment>
<dbReference type="GO" id="GO:0005737">
    <property type="term" value="C:cytoplasm"/>
    <property type="evidence" value="ECO:0007669"/>
    <property type="project" value="TreeGrafter"/>
</dbReference>
<dbReference type="InterPro" id="IPR000277">
    <property type="entry name" value="Cys/Met-Metab_PyrdxlP-dep_enz"/>
</dbReference>
<dbReference type="InterPro" id="IPR015424">
    <property type="entry name" value="PyrdxlP-dep_Trfase"/>
</dbReference>
<evidence type="ECO:0000256" key="1">
    <source>
        <dbReference type="ARBA" id="ARBA00001933"/>
    </source>
</evidence>
<comment type="cofactor">
    <cofactor evidence="1">
        <name>pyridoxal 5'-phosphate</name>
        <dbReference type="ChEBI" id="CHEBI:597326"/>
    </cofactor>
</comment>
<dbReference type="PANTHER" id="PTHR43797:SF2">
    <property type="entry name" value="HOMOCYSTEINE_CYSTEINE SYNTHASE"/>
    <property type="match status" value="1"/>
</dbReference>
<dbReference type="Gene3D" id="3.40.640.10">
    <property type="entry name" value="Type I PLP-dependent aspartate aminotransferase-like (Major domain)"/>
    <property type="match status" value="1"/>
</dbReference>
<gene>
    <name evidence="4" type="ORF">B2A_14272</name>
</gene>
<dbReference type="SUPFAM" id="SSF53383">
    <property type="entry name" value="PLP-dependent transferases"/>
    <property type="match status" value="1"/>
</dbReference>